<keyword evidence="2" id="KW-1185">Reference proteome</keyword>
<protein>
    <submittedName>
        <fullName evidence="1">Uncharacterized protein</fullName>
    </submittedName>
</protein>
<dbReference type="EMBL" id="KB320915">
    <property type="protein sequence ID" value="ELW57119.1"/>
    <property type="molecule type" value="Genomic_DNA"/>
</dbReference>
<name>L9K3P2_TUPCH</name>
<dbReference type="Proteomes" id="UP000011518">
    <property type="component" value="Unassembled WGS sequence"/>
</dbReference>
<organism evidence="1 2">
    <name type="scientific">Tupaia chinensis</name>
    <name type="common">Chinese tree shrew</name>
    <name type="synonym">Tupaia belangeri chinensis</name>
    <dbReference type="NCBI Taxonomy" id="246437"/>
    <lineage>
        <taxon>Eukaryota</taxon>
        <taxon>Metazoa</taxon>
        <taxon>Chordata</taxon>
        <taxon>Craniata</taxon>
        <taxon>Vertebrata</taxon>
        <taxon>Euteleostomi</taxon>
        <taxon>Mammalia</taxon>
        <taxon>Eutheria</taxon>
        <taxon>Euarchontoglires</taxon>
        <taxon>Scandentia</taxon>
        <taxon>Tupaiidae</taxon>
        <taxon>Tupaia</taxon>
    </lineage>
</organism>
<gene>
    <name evidence="1" type="ORF">TREES_T100003223</name>
</gene>
<evidence type="ECO:0000313" key="2">
    <source>
        <dbReference type="Proteomes" id="UP000011518"/>
    </source>
</evidence>
<dbReference type="InParanoid" id="L9K3P2"/>
<evidence type="ECO:0000313" key="1">
    <source>
        <dbReference type="EMBL" id="ELW57119.1"/>
    </source>
</evidence>
<reference evidence="2" key="1">
    <citation type="submission" date="2012-07" db="EMBL/GenBank/DDBJ databases">
        <title>Genome of the Chinese tree shrew, a rising model animal genetically related to primates.</title>
        <authorList>
            <person name="Zhang G."/>
            <person name="Fan Y."/>
            <person name="Yao Y."/>
            <person name="Huang Z."/>
        </authorList>
    </citation>
    <scope>NUCLEOTIDE SEQUENCE [LARGE SCALE GENOMIC DNA]</scope>
</reference>
<dbReference type="AlphaFoldDB" id="L9K3P2"/>
<accession>L9K3P2</accession>
<sequence length="101" mass="11001">MQELGGKALTDAKRSSNSSFAGEVFATGHRYEVLFDLSGTWVLESGFDEFQGPAVVFQQWLIDVNVGVMLGISVMHLQIVGASQEDHEALGKTEAQRKATE</sequence>
<proteinExistence type="predicted"/>
<reference evidence="2" key="2">
    <citation type="journal article" date="2013" name="Nat. Commun.">
        <title>Genome of the Chinese tree shrew.</title>
        <authorList>
            <person name="Fan Y."/>
            <person name="Huang Z.Y."/>
            <person name="Cao C.C."/>
            <person name="Chen C.S."/>
            <person name="Chen Y.X."/>
            <person name="Fan D.D."/>
            <person name="He J."/>
            <person name="Hou H.L."/>
            <person name="Hu L."/>
            <person name="Hu X.T."/>
            <person name="Jiang X.T."/>
            <person name="Lai R."/>
            <person name="Lang Y.S."/>
            <person name="Liang B."/>
            <person name="Liao S.G."/>
            <person name="Mu D."/>
            <person name="Ma Y.Y."/>
            <person name="Niu Y.Y."/>
            <person name="Sun X.Q."/>
            <person name="Xia J.Q."/>
            <person name="Xiao J."/>
            <person name="Xiong Z.Q."/>
            <person name="Xu L."/>
            <person name="Yang L."/>
            <person name="Zhang Y."/>
            <person name="Zhao W."/>
            <person name="Zhao X.D."/>
            <person name="Zheng Y.T."/>
            <person name="Zhou J.M."/>
            <person name="Zhu Y.B."/>
            <person name="Zhang G.J."/>
            <person name="Wang J."/>
            <person name="Yao Y.G."/>
        </authorList>
    </citation>
    <scope>NUCLEOTIDE SEQUENCE [LARGE SCALE GENOMIC DNA]</scope>
</reference>